<keyword evidence="3" id="KW-1185">Reference proteome</keyword>
<organism evidence="2 3">
    <name type="scientific">Thalassoglobus polymorphus</name>
    <dbReference type="NCBI Taxonomy" id="2527994"/>
    <lineage>
        <taxon>Bacteria</taxon>
        <taxon>Pseudomonadati</taxon>
        <taxon>Planctomycetota</taxon>
        <taxon>Planctomycetia</taxon>
        <taxon>Planctomycetales</taxon>
        <taxon>Planctomycetaceae</taxon>
        <taxon>Thalassoglobus</taxon>
    </lineage>
</organism>
<evidence type="ECO:0000313" key="2">
    <source>
        <dbReference type="EMBL" id="QDT32155.1"/>
    </source>
</evidence>
<dbReference type="InterPro" id="IPR050513">
    <property type="entry name" value="RavA_ATPases"/>
</dbReference>
<gene>
    <name evidence="2" type="primary">ravA_4</name>
    <name evidence="2" type="ORF">Mal48_13970</name>
</gene>
<dbReference type="EC" id="3.6.3.-" evidence="2"/>
<dbReference type="GO" id="GO:0016787">
    <property type="term" value="F:hydrolase activity"/>
    <property type="evidence" value="ECO:0007669"/>
    <property type="project" value="UniProtKB-KW"/>
</dbReference>
<protein>
    <submittedName>
        <fullName evidence="2">ATPase RavA</fullName>
        <ecNumber evidence="2">3.6.3.-</ecNumber>
    </submittedName>
</protein>
<proteinExistence type="predicted"/>
<sequence>MNSGQQAIEKAQMLTDNVLTPMKRAFVGKDEIIDLLAVSLVGRENLFLMGPPGTAKSALVNHLAARIQGKSFDYLLTRFTEPNELFGPFDIRKLREGELITNKEGMLPEADLIFLDELLNANSAVLNSLLMALNERIFRRGRETIQMPMLMVVGASNQLPEDEALRALFDRFLLRVVCDNVPQEQLQDVIAAGWTLEQQRAESNGHANSDHANETVSVDDIRLIQSAVNQVDVSTVRQPYVELVQRLRHAGVTVSDRRAVKFQRLLAASALLCGRMVANPSDLWILRYTWETEEQQEVLATLVSEAINRASGEVNDSPHPRSKSNHAPDAEALALDLDRIERRLEQELGATDLSYVQDQLSVLSGRCEWVDSEQTKTFLKDRLKIIWDRLM</sequence>
<dbReference type="Pfam" id="PF20030">
    <property type="entry name" value="bpMoxR"/>
    <property type="match status" value="1"/>
</dbReference>
<dbReference type="OrthoDB" id="1814213at2"/>
<keyword evidence="2" id="KW-0378">Hydrolase</keyword>
<dbReference type="KEGG" id="tpol:Mal48_13970"/>
<dbReference type="Gene3D" id="3.40.50.300">
    <property type="entry name" value="P-loop containing nucleotide triphosphate hydrolases"/>
    <property type="match status" value="1"/>
</dbReference>
<dbReference type="InterPro" id="IPR003593">
    <property type="entry name" value="AAA+_ATPase"/>
</dbReference>
<dbReference type="Proteomes" id="UP000315724">
    <property type="component" value="Chromosome"/>
</dbReference>
<dbReference type="InterPro" id="IPR027417">
    <property type="entry name" value="P-loop_NTPase"/>
</dbReference>
<evidence type="ECO:0000313" key="3">
    <source>
        <dbReference type="Proteomes" id="UP000315724"/>
    </source>
</evidence>
<dbReference type="InterPro" id="IPR045427">
    <property type="entry name" value="MoxR"/>
</dbReference>
<accession>A0A517QKK0</accession>
<dbReference type="PANTHER" id="PTHR32204:SF0">
    <property type="entry name" value="ATPASE RAVA"/>
    <property type="match status" value="1"/>
</dbReference>
<dbReference type="RefSeq" id="WP_145205839.1">
    <property type="nucleotide sequence ID" value="NZ_CP036267.1"/>
</dbReference>
<dbReference type="InterPro" id="IPR041538">
    <property type="entry name" value="RavA-like_AAA_lid"/>
</dbReference>
<name>A0A517QKK0_9PLAN</name>
<dbReference type="PANTHER" id="PTHR32204">
    <property type="entry name" value="ATPASE RAVA"/>
    <property type="match status" value="1"/>
</dbReference>
<dbReference type="CDD" id="cd00009">
    <property type="entry name" value="AAA"/>
    <property type="match status" value="1"/>
</dbReference>
<dbReference type="EMBL" id="CP036267">
    <property type="protein sequence ID" value="QDT32155.1"/>
    <property type="molecule type" value="Genomic_DNA"/>
</dbReference>
<evidence type="ECO:0000259" key="1">
    <source>
        <dbReference type="SMART" id="SM00382"/>
    </source>
</evidence>
<dbReference type="SMART" id="SM00382">
    <property type="entry name" value="AAA"/>
    <property type="match status" value="1"/>
</dbReference>
<feature type="domain" description="AAA+ ATPase" evidence="1">
    <location>
        <begin position="42"/>
        <end position="179"/>
    </location>
</feature>
<dbReference type="SUPFAM" id="SSF52540">
    <property type="entry name" value="P-loop containing nucleoside triphosphate hydrolases"/>
    <property type="match status" value="1"/>
</dbReference>
<reference evidence="2 3" key="1">
    <citation type="submission" date="2019-02" db="EMBL/GenBank/DDBJ databases">
        <title>Deep-cultivation of Planctomycetes and their phenomic and genomic characterization uncovers novel biology.</title>
        <authorList>
            <person name="Wiegand S."/>
            <person name="Jogler M."/>
            <person name="Boedeker C."/>
            <person name="Pinto D."/>
            <person name="Vollmers J."/>
            <person name="Rivas-Marin E."/>
            <person name="Kohn T."/>
            <person name="Peeters S.H."/>
            <person name="Heuer A."/>
            <person name="Rast P."/>
            <person name="Oberbeckmann S."/>
            <person name="Bunk B."/>
            <person name="Jeske O."/>
            <person name="Meyerdierks A."/>
            <person name="Storesund J.E."/>
            <person name="Kallscheuer N."/>
            <person name="Luecker S."/>
            <person name="Lage O.M."/>
            <person name="Pohl T."/>
            <person name="Merkel B.J."/>
            <person name="Hornburger P."/>
            <person name="Mueller R.-W."/>
            <person name="Bruemmer F."/>
            <person name="Labrenz M."/>
            <person name="Spormann A.M."/>
            <person name="Op den Camp H."/>
            <person name="Overmann J."/>
            <person name="Amann R."/>
            <person name="Jetten M.S.M."/>
            <person name="Mascher T."/>
            <person name="Medema M.H."/>
            <person name="Devos D.P."/>
            <person name="Kaster A.-K."/>
            <person name="Ovreas L."/>
            <person name="Rohde M."/>
            <person name="Galperin M.Y."/>
            <person name="Jogler C."/>
        </authorList>
    </citation>
    <scope>NUCLEOTIDE SEQUENCE [LARGE SCALE GENOMIC DNA]</scope>
    <source>
        <strain evidence="2 3">Mal48</strain>
    </source>
</reference>
<dbReference type="Pfam" id="PF17868">
    <property type="entry name" value="AAA_lid_8"/>
    <property type="match status" value="1"/>
</dbReference>
<dbReference type="AlphaFoldDB" id="A0A517QKK0"/>